<evidence type="ECO:0000313" key="10">
    <source>
        <dbReference type="Proteomes" id="UP001381003"/>
    </source>
</evidence>
<keyword evidence="4 8" id="KW-0812">Transmembrane</keyword>
<feature type="transmembrane region" description="Helical" evidence="8">
    <location>
        <begin position="340"/>
        <end position="363"/>
    </location>
</feature>
<feature type="transmembrane region" description="Helical" evidence="8">
    <location>
        <begin position="375"/>
        <end position="396"/>
    </location>
</feature>
<feature type="transmembrane region" description="Helical" evidence="8">
    <location>
        <begin position="315"/>
        <end position="334"/>
    </location>
</feature>
<evidence type="ECO:0000256" key="8">
    <source>
        <dbReference type="SAM" id="Phobius"/>
    </source>
</evidence>
<evidence type="ECO:0000256" key="3">
    <source>
        <dbReference type="ARBA" id="ARBA00022448"/>
    </source>
</evidence>
<dbReference type="InterPro" id="IPR006043">
    <property type="entry name" value="NCS2"/>
</dbReference>
<protein>
    <submittedName>
        <fullName evidence="9">Nitrate reductase</fullName>
    </submittedName>
</protein>
<evidence type="ECO:0000256" key="7">
    <source>
        <dbReference type="SAM" id="MobiDB-lite"/>
    </source>
</evidence>
<comment type="subcellular location">
    <subcellularLocation>
        <location evidence="1">Membrane</location>
        <topology evidence="1">Multi-pass membrane protein</topology>
    </subcellularLocation>
</comment>
<sequence length="440" mass="45301">MTETDQDTASRPPFGLGWQLHGDGREVRPGEVVRPGERLSWPRTIGLGAQHVVAMFGATFLVPLLVDISPATTLFFSGIGTMLFLVLTAGRVPSYLGSSFAFIAPFTAATASHDQATAFGGVVMAGVALALLGLAVQLAGDRWLRALMPATVTGAIVALIGLNLAPSAKANVEQGPVTALVTIAVILVVTVATRTLFSRIAILVGVAAGYVAALLQGQVIFAKVEEASWWGMPDFQAPHFDLAVAGLFVPVVLVLVAENVGHIRSVASMTGEDLDPITGRALIADGLATTLAGAGGGSGTTTYAENIGVMAATRVYSTAAYWVAAVVALLLSFSPKFGEAIATVPAGVLGGAGVVLYGMIGLLGAKIWIESRVDLGNPINLMTGAVALIIGIADFTWQIGDLQFAGIALGTAAALLVFHGMRALNLVTRAVPDPLTPLDR</sequence>
<dbReference type="PANTHER" id="PTHR42810">
    <property type="entry name" value="PURINE PERMEASE C1399.01C-RELATED"/>
    <property type="match status" value="1"/>
</dbReference>
<evidence type="ECO:0000256" key="1">
    <source>
        <dbReference type="ARBA" id="ARBA00004141"/>
    </source>
</evidence>
<evidence type="ECO:0000256" key="5">
    <source>
        <dbReference type="ARBA" id="ARBA00022989"/>
    </source>
</evidence>
<feature type="region of interest" description="Disordered" evidence="7">
    <location>
        <begin position="1"/>
        <end position="21"/>
    </location>
</feature>
<comment type="similarity">
    <text evidence="2">Belongs to the nucleobase:cation symporter-2 (NCS2) (TC 2.A.40) family.</text>
</comment>
<proteinExistence type="inferred from homology"/>
<keyword evidence="10" id="KW-1185">Reference proteome</keyword>
<evidence type="ECO:0000256" key="2">
    <source>
        <dbReference type="ARBA" id="ARBA00008821"/>
    </source>
</evidence>
<evidence type="ECO:0000256" key="6">
    <source>
        <dbReference type="ARBA" id="ARBA00023136"/>
    </source>
</evidence>
<feature type="transmembrane region" description="Helical" evidence="8">
    <location>
        <begin position="68"/>
        <end position="87"/>
    </location>
</feature>
<feature type="transmembrane region" description="Helical" evidence="8">
    <location>
        <begin position="242"/>
        <end position="260"/>
    </location>
</feature>
<dbReference type="RefSeq" id="WP_338537921.1">
    <property type="nucleotide sequence ID" value="NZ_CP104874.1"/>
</dbReference>
<feature type="transmembrane region" description="Helical" evidence="8">
    <location>
        <begin position="177"/>
        <end position="193"/>
    </location>
</feature>
<evidence type="ECO:0000256" key="4">
    <source>
        <dbReference type="ARBA" id="ARBA00022692"/>
    </source>
</evidence>
<dbReference type="EMBL" id="CP104874">
    <property type="protein sequence ID" value="WWF04630.1"/>
    <property type="molecule type" value="Genomic_DNA"/>
</dbReference>
<evidence type="ECO:0000313" key="9">
    <source>
        <dbReference type="EMBL" id="WWF04630.1"/>
    </source>
</evidence>
<reference evidence="9 10" key="1">
    <citation type="submission" date="2022-09" db="EMBL/GenBank/DDBJ databases">
        <title>Complete genome sequence of Janibacter terrae strain COS04-44, PCL-degrading bacteria isolated from oil spilled coast.</title>
        <authorList>
            <person name="Park H."/>
            <person name="Kim J.Y."/>
            <person name="An S.H."/>
            <person name="Lee C.M."/>
            <person name="Weon H.-Y."/>
        </authorList>
    </citation>
    <scope>NUCLEOTIDE SEQUENCE [LARGE SCALE GENOMIC DNA]</scope>
    <source>
        <strain evidence="9 10">COS04-44</strain>
    </source>
</reference>
<keyword evidence="3" id="KW-0813">Transport</keyword>
<feature type="transmembrane region" description="Helical" evidence="8">
    <location>
        <begin position="44"/>
        <end position="62"/>
    </location>
</feature>
<feature type="transmembrane region" description="Helical" evidence="8">
    <location>
        <begin position="200"/>
        <end position="222"/>
    </location>
</feature>
<feature type="transmembrane region" description="Helical" evidence="8">
    <location>
        <begin position="402"/>
        <end position="421"/>
    </location>
</feature>
<accession>A0ABZ2FE62</accession>
<gene>
    <name evidence="9" type="ORF">N5P18_13190</name>
</gene>
<organism evidence="9 10">
    <name type="scientific">Janibacter terrae</name>
    <dbReference type="NCBI Taxonomy" id="103817"/>
    <lineage>
        <taxon>Bacteria</taxon>
        <taxon>Bacillati</taxon>
        <taxon>Actinomycetota</taxon>
        <taxon>Actinomycetes</taxon>
        <taxon>Micrococcales</taxon>
        <taxon>Intrasporangiaceae</taxon>
        <taxon>Janibacter</taxon>
    </lineage>
</organism>
<feature type="transmembrane region" description="Helical" evidence="8">
    <location>
        <begin position="118"/>
        <end position="139"/>
    </location>
</feature>
<dbReference type="Pfam" id="PF00860">
    <property type="entry name" value="Xan_ur_permease"/>
    <property type="match status" value="1"/>
</dbReference>
<dbReference type="PANTHER" id="PTHR42810:SF4">
    <property type="entry name" value="URIC ACID TRANSPORTER UACT"/>
    <property type="match status" value="1"/>
</dbReference>
<keyword evidence="5 8" id="KW-1133">Transmembrane helix</keyword>
<dbReference type="Proteomes" id="UP001381003">
    <property type="component" value="Chromosome"/>
</dbReference>
<feature type="transmembrane region" description="Helical" evidence="8">
    <location>
        <begin position="146"/>
        <end position="165"/>
    </location>
</feature>
<keyword evidence="6 8" id="KW-0472">Membrane</keyword>
<name>A0ABZ2FE62_9MICO</name>